<dbReference type="InterPro" id="IPR001466">
    <property type="entry name" value="Beta-lactam-related"/>
</dbReference>
<keyword evidence="2" id="KW-0378">Hydrolase</keyword>
<keyword evidence="3" id="KW-1185">Reference proteome</keyword>
<dbReference type="InterPro" id="IPR050789">
    <property type="entry name" value="Diverse_Enzym_Activities"/>
</dbReference>
<evidence type="ECO:0000313" key="3">
    <source>
        <dbReference type="Proteomes" id="UP001285921"/>
    </source>
</evidence>
<protein>
    <submittedName>
        <fullName evidence="2">Serine hydrolase</fullName>
    </submittedName>
</protein>
<dbReference type="EMBL" id="BTCL01000027">
    <property type="protein sequence ID" value="GMK48256.1"/>
    <property type="molecule type" value="Genomic_DNA"/>
</dbReference>
<comment type="caution">
    <text evidence="2">The sequence shown here is derived from an EMBL/GenBank/DDBJ whole genome shotgun (WGS) entry which is preliminary data.</text>
</comment>
<sequence>MNGMTTLIDDPYLRIVEPSVAGLDESKLERMKEWLEPWKMTSVIIMRDDAIAWEWHAKGEDSVGPLLSCTKSVLSALIGVAIEDGHIHSIDQPISDYFEGAADSSIQIKHLLTMTSGWDWPDFDKPYKAMKKAPDPIRFVLERSMISEPGNAYLYNSGGSHLLSAILTAATGQSALDYATSRLFRPMGFRQAKWTSHKGINEGGTGLQLFGRDLAKLGLLHLREGDWFGERLIPASWVQESTKRHHRGLLHYEPPIYGAYGYHWWQSPAEHNGAFDCYFAFGHGGQYLLVAPEERLVIVLRKALAGRKEAVKSRNLIFEHIAGALKK</sequence>
<name>A0ABQ6NT45_9BACL</name>
<dbReference type="SUPFAM" id="SSF56601">
    <property type="entry name" value="beta-lactamase/transpeptidase-like"/>
    <property type="match status" value="1"/>
</dbReference>
<evidence type="ECO:0000313" key="2">
    <source>
        <dbReference type="EMBL" id="GMK48256.1"/>
    </source>
</evidence>
<dbReference type="InterPro" id="IPR012338">
    <property type="entry name" value="Beta-lactam/transpept-like"/>
</dbReference>
<gene>
    <name evidence="2" type="ORF">PghCCS26_53860</name>
</gene>
<dbReference type="Proteomes" id="UP001285921">
    <property type="component" value="Unassembled WGS sequence"/>
</dbReference>
<dbReference type="Pfam" id="PF00144">
    <property type="entry name" value="Beta-lactamase"/>
    <property type="match status" value="1"/>
</dbReference>
<dbReference type="PANTHER" id="PTHR43283">
    <property type="entry name" value="BETA-LACTAMASE-RELATED"/>
    <property type="match status" value="1"/>
</dbReference>
<evidence type="ECO:0000259" key="1">
    <source>
        <dbReference type="Pfam" id="PF00144"/>
    </source>
</evidence>
<accession>A0ABQ6NT45</accession>
<dbReference type="PANTHER" id="PTHR43283:SF7">
    <property type="entry name" value="BETA-LACTAMASE-RELATED DOMAIN-CONTAINING PROTEIN"/>
    <property type="match status" value="1"/>
</dbReference>
<dbReference type="Gene3D" id="3.40.710.10">
    <property type="entry name" value="DD-peptidase/beta-lactamase superfamily"/>
    <property type="match status" value="1"/>
</dbReference>
<reference evidence="2 3" key="1">
    <citation type="submission" date="2023-05" db="EMBL/GenBank/DDBJ databases">
        <title>Draft genome of Paenibacillus sp. CCS26.</title>
        <authorList>
            <person name="Akita H."/>
            <person name="Shinto Y."/>
            <person name="Kimura Z."/>
        </authorList>
    </citation>
    <scope>NUCLEOTIDE SEQUENCE [LARGE SCALE GENOMIC DNA]</scope>
    <source>
        <strain evidence="2 3">CCS26</strain>
    </source>
</reference>
<feature type="domain" description="Beta-lactamase-related" evidence="1">
    <location>
        <begin position="43"/>
        <end position="300"/>
    </location>
</feature>
<proteinExistence type="predicted"/>
<dbReference type="GO" id="GO:0016787">
    <property type="term" value="F:hydrolase activity"/>
    <property type="evidence" value="ECO:0007669"/>
    <property type="project" value="UniProtKB-KW"/>
</dbReference>
<organism evidence="2 3">
    <name type="scientific">Paenibacillus glycanilyticus</name>
    <dbReference type="NCBI Taxonomy" id="126569"/>
    <lineage>
        <taxon>Bacteria</taxon>
        <taxon>Bacillati</taxon>
        <taxon>Bacillota</taxon>
        <taxon>Bacilli</taxon>
        <taxon>Bacillales</taxon>
        <taxon>Paenibacillaceae</taxon>
        <taxon>Paenibacillus</taxon>
    </lineage>
</organism>